<dbReference type="PANTHER" id="PTHR12304">
    <property type="entry name" value="INOSINE-URIDINE PREFERRING NUCLEOSIDE HYDROLASE"/>
    <property type="match status" value="1"/>
</dbReference>
<feature type="domain" description="Inosine/uridine-preferring nucleoside hydrolase" evidence="3">
    <location>
        <begin position="5"/>
        <end position="306"/>
    </location>
</feature>
<dbReference type="Pfam" id="PF01156">
    <property type="entry name" value="IU_nuc_hydro"/>
    <property type="match status" value="1"/>
</dbReference>
<dbReference type="RefSeq" id="WP_317958245.1">
    <property type="nucleotide sequence ID" value="NZ_BSKO01000001.1"/>
</dbReference>
<dbReference type="EMBL" id="BSKO01000001">
    <property type="protein sequence ID" value="GLO67097.1"/>
    <property type="molecule type" value="Genomic_DNA"/>
</dbReference>
<dbReference type="InterPro" id="IPR023186">
    <property type="entry name" value="IUNH"/>
</dbReference>
<dbReference type="SUPFAM" id="SSF53590">
    <property type="entry name" value="Nucleoside hydrolase"/>
    <property type="match status" value="1"/>
</dbReference>
<gene>
    <name evidence="4" type="ORF">MACH08_28810</name>
</gene>
<organism evidence="4 5">
    <name type="scientific">Oceanobacillus kimchii</name>
    <dbReference type="NCBI Taxonomy" id="746691"/>
    <lineage>
        <taxon>Bacteria</taxon>
        <taxon>Bacillati</taxon>
        <taxon>Bacillota</taxon>
        <taxon>Bacilli</taxon>
        <taxon>Bacillales</taxon>
        <taxon>Bacillaceae</taxon>
        <taxon>Oceanobacillus</taxon>
    </lineage>
</organism>
<proteinExistence type="predicted"/>
<dbReference type="Gene3D" id="3.90.245.10">
    <property type="entry name" value="Ribonucleoside hydrolase-like"/>
    <property type="match status" value="1"/>
</dbReference>
<dbReference type="GO" id="GO:0016787">
    <property type="term" value="F:hydrolase activity"/>
    <property type="evidence" value="ECO:0007669"/>
    <property type="project" value="UniProtKB-KW"/>
</dbReference>
<dbReference type="PANTHER" id="PTHR12304:SF4">
    <property type="entry name" value="URIDINE NUCLEOSIDASE"/>
    <property type="match status" value="1"/>
</dbReference>
<dbReference type="Proteomes" id="UP001275436">
    <property type="component" value="Unassembled WGS sequence"/>
</dbReference>
<evidence type="ECO:0000313" key="5">
    <source>
        <dbReference type="Proteomes" id="UP001275436"/>
    </source>
</evidence>
<keyword evidence="5" id="KW-1185">Reference proteome</keyword>
<dbReference type="InterPro" id="IPR001910">
    <property type="entry name" value="Inosine/uridine_hydrolase_dom"/>
</dbReference>
<name>A0ABQ5TLQ5_9BACI</name>
<evidence type="ECO:0000259" key="3">
    <source>
        <dbReference type="Pfam" id="PF01156"/>
    </source>
</evidence>
<accession>A0ABQ5TLQ5</accession>
<evidence type="ECO:0000313" key="4">
    <source>
        <dbReference type="EMBL" id="GLO67097.1"/>
    </source>
</evidence>
<keyword evidence="1 4" id="KW-0378">Hydrolase</keyword>
<dbReference type="CDD" id="cd00455">
    <property type="entry name" value="nuc_hydro"/>
    <property type="match status" value="1"/>
</dbReference>
<reference evidence="4 5" key="1">
    <citation type="submission" date="2023-02" db="EMBL/GenBank/DDBJ databases">
        <title>Oceanobacillus kimchii IFOP_LL358 isolated form Alexandrium catenella lab strain.</title>
        <authorList>
            <person name="Gajardo G."/>
            <person name="Ueki S."/>
            <person name="Maruyama F."/>
        </authorList>
    </citation>
    <scope>NUCLEOTIDE SEQUENCE [LARGE SCALE GENOMIC DNA]</scope>
    <source>
        <strain evidence="4 5">IFOP_LL358</strain>
    </source>
</reference>
<evidence type="ECO:0000256" key="2">
    <source>
        <dbReference type="ARBA" id="ARBA00023295"/>
    </source>
</evidence>
<comment type="caution">
    <text evidence="4">The sequence shown here is derived from an EMBL/GenBank/DDBJ whole genome shotgun (WGS) entry which is preliminary data.</text>
</comment>
<sequence>MVKKVLLFGDIGIDDIITLIYAALDEEIEVVAVVASYGNISREKATNTISYIQDLLNYKDLQVPLILGAQRPMTGEIPKEVSDIHGEYGMGPIIPPINDAEVVENFLQIIDIIEKYEDIYIANIGRLTDLATLFILYEDFMGKVKGIYIMGGAFWVPGNITAVAEANFHGDPVAAQLVMRFATNLTILPLNVSNQAIVTPEMVNYIDQVGQISIVKPMIDYYYDFYKKRDPSIMGSPMHDVLVLMAIKNKDMFQYFSRPIMIVQSLLGEERGQSIADIRPYEDEYYAITETNNHQIAFQMEYQQFFFDFMTIMSSGQFDRSLYKNEK</sequence>
<keyword evidence="2" id="KW-0326">Glycosidase</keyword>
<dbReference type="InterPro" id="IPR036452">
    <property type="entry name" value="Ribo_hydro-like"/>
</dbReference>
<protein>
    <submittedName>
        <fullName evidence="4">Nucleoside hydrolase</fullName>
    </submittedName>
</protein>
<evidence type="ECO:0000256" key="1">
    <source>
        <dbReference type="ARBA" id="ARBA00022801"/>
    </source>
</evidence>